<protein>
    <submittedName>
        <fullName evidence="1">Uncharacterized protein</fullName>
    </submittedName>
</protein>
<gene>
    <name evidence="1" type="ORF">EVAR_40504_1</name>
</gene>
<dbReference type="Proteomes" id="UP000299102">
    <property type="component" value="Unassembled WGS sequence"/>
</dbReference>
<name>A0A4C1XXA2_EUMVA</name>
<sequence length="117" mass="13501">MNNQPLRFPVGTVVGPRHDRVKYRRNRKTRDVENINLILGHEHRVLSLCHALAFGEIDLPLAARLGLRRTIPEQPYGDAGRRTPRETTVRTSLVQQMYCMITTTARRSLDSLDEFFT</sequence>
<dbReference type="AlphaFoldDB" id="A0A4C1XXA2"/>
<organism evidence="1 2">
    <name type="scientific">Eumeta variegata</name>
    <name type="common">Bagworm moth</name>
    <name type="synonym">Eumeta japonica</name>
    <dbReference type="NCBI Taxonomy" id="151549"/>
    <lineage>
        <taxon>Eukaryota</taxon>
        <taxon>Metazoa</taxon>
        <taxon>Ecdysozoa</taxon>
        <taxon>Arthropoda</taxon>
        <taxon>Hexapoda</taxon>
        <taxon>Insecta</taxon>
        <taxon>Pterygota</taxon>
        <taxon>Neoptera</taxon>
        <taxon>Endopterygota</taxon>
        <taxon>Lepidoptera</taxon>
        <taxon>Glossata</taxon>
        <taxon>Ditrysia</taxon>
        <taxon>Tineoidea</taxon>
        <taxon>Psychidae</taxon>
        <taxon>Oiketicinae</taxon>
        <taxon>Eumeta</taxon>
    </lineage>
</organism>
<keyword evidence="2" id="KW-1185">Reference proteome</keyword>
<dbReference type="EMBL" id="BGZK01000989">
    <property type="protein sequence ID" value="GBP67733.1"/>
    <property type="molecule type" value="Genomic_DNA"/>
</dbReference>
<accession>A0A4C1XXA2</accession>
<evidence type="ECO:0000313" key="2">
    <source>
        <dbReference type="Proteomes" id="UP000299102"/>
    </source>
</evidence>
<comment type="caution">
    <text evidence="1">The sequence shown here is derived from an EMBL/GenBank/DDBJ whole genome shotgun (WGS) entry which is preliminary data.</text>
</comment>
<reference evidence="1 2" key="1">
    <citation type="journal article" date="2019" name="Commun. Biol.">
        <title>The bagworm genome reveals a unique fibroin gene that provides high tensile strength.</title>
        <authorList>
            <person name="Kono N."/>
            <person name="Nakamura H."/>
            <person name="Ohtoshi R."/>
            <person name="Tomita M."/>
            <person name="Numata K."/>
            <person name="Arakawa K."/>
        </authorList>
    </citation>
    <scope>NUCLEOTIDE SEQUENCE [LARGE SCALE GENOMIC DNA]</scope>
</reference>
<evidence type="ECO:0000313" key="1">
    <source>
        <dbReference type="EMBL" id="GBP67733.1"/>
    </source>
</evidence>
<proteinExistence type="predicted"/>